<comment type="activity regulation">
    <text evidence="12">Na(+) is not transported, but it plays an essential structural role and its presence is essential for fluoride channel function.</text>
</comment>
<feature type="transmembrane region" description="Helical" evidence="12">
    <location>
        <begin position="64"/>
        <end position="84"/>
    </location>
</feature>
<comment type="subcellular location">
    <subcellularLocation>
        <location evidence="1 12">Cell membrane</location>
        <topology evidence="1 12">Multi-pass membrane protein</topology>
    </subcellularLocation>
</comment>
<name>A0A521CP50_9RHOB</name>
<organism evidence="13 14">
    <name type="scientific">Thalassovita litoralis</name>
    <dbReference type="NCBI Taxonomy" id="1010611"/>
    <lineage>
        <taxon>Bacteria</taxon>
        <taxon>Pseudomonadati</taxon>
        <taxon>Pseudomonadota</taxon>
        <taxon>Alphaproteobacteria</taxon>
        <taxon>Rhodobacterales</taxon>
        <taxon>Roseobacteraceae</taxon>
        <taxon>Thalassovita</taxon>
    </lineage>
</organism>
<dbReference type="Proteomes" id="UP000316030">
    <property type="component" value="Unassembled WGS sequence"/>
</dbReference>
<dbReference type="GO" id="GO:0046872">
    <property type="term" value="F:metal ion binding"/>
    <property type="evidence" value="ECO:0007669"/>
    <property type="project" value="UniProtKB-KW"/>
</dbReference>
<keyword evidence="7 12" id="KW-0406">Ion transport</keyword>
<evidence type="ECO:0000256" key="5">
    <source>
        <dbReference type="ARBA" id="ARBA00022989"/>
    </source>
</evidence>
<dbReference type="EMBL" id="FXTO01000007">
    <property type="protein sequence ID" value="SMO61229.1"/>
    <property type="molecule type" value="Genomic_DNA"/>
</dbReference>
<evidence type="ECO:0000256" key="1">
    <source>
        <dbReference type="ARBA" id="ARBA00004651"/>
    </source>
</evidence>
<dbReference type="GO" id="GO:0005886">
    <property type="term" value="C:plasma membrane"/>
    <property type="evidence" value="ECO:0007669"/>
    <property type="project" value="UniProtKB-SubCell"/>
</dbReference>
<keyword evidence="14" id="KW-1185">Reference proteome</keyword>
<evidence type="ECO:0000256" key="6">
    <source>
        <dbReference type="ARBA" id="ARBA00023053"/>
    </source>
</evidence>
<dbReference type="InterPro" id="IPR003691">
    <property type="entry name" value="FluC"/>
</dbReference>
<proteinExistence type="inferred from homology"/>
<dbReference type="NCBIfam" id="NF010791">
    <property type="entry name" value="PRK14195.1"/>
    <property type="match status" value="1"/>
</dbReference>
<evidence type="ECO:0000256" key="10">
    <source>
        <dbReference type="ARBA" id="ARBA00035120"/>
    </source>
</evidence>
<dbReference type="OrthoDB" id="9806299at2"/>
<evidence type="ECO:0000256" key="3">
    <source>
        <dbReference type="ARBA" id="ARBA00022519"/>
    </source>
</evidence>
<keyword evidence="12" id="KW-0479">Metal-binding</keyword>
<reference evidence="13 14" key="1">
    <citation type="submission" date="2017-05" db="EMBL/GenBank/DDBJ databases">
        <authorList>
            <person name="Varghese N."/>
            <person name="Submissions S."/>
        </authorList>
    </citation>
    <scope>NUCLEOTIDE SEQUENCE [LARGE SCALE GENOMIC DNA]</scope>
    <source>
        <strain evidence="13 14">DSM 29506</strain>
    </source>
</reference>
<protein>
    <recommendedName>
        <fullName evidence="12">Fluoride-specific ion channel FluC</fullName>
    </recommendedName>
</protein>
<feature type="binding site" evidence="12">
    <location>
        <position position="74"/>
    </location>
    <ligand>
        <name>Na(+)</name>
        <dbReference type="ChEBI" id="CHEBI:29101"/>
        <note>structural</note>
    </ligand>
</feature>
<keyword evidence="9 12" id="KW-0407">Ion channel</keyword>
<dbReference type="NCBIfam" id="NF010805">
    <property type="entry name" value="PRK14209.1"/>
    <property type="match status" value="1"/>
</dbReference>
<evidence type="ECO:0000313" key="14">
    <source>
        <dbReference type="Proteomes" id="UP000316030"/>
    </source>
</evidence>
<keyword evidence="6 12" id="KW-0915">Sodium</keyword>
<dbReference type="Pfam" id="PF02537">
    <property type="entry name" value="CRCB"/>
    <property type="match status" value="1"/>
</dbReference>
<evidence type="ECO:0000256" key="2">
    <source>
        <dbReference type="ARBA" id="ARBA00022475"/>
    </source>
</evidence>
<keyword evidence="3" id="KW-0997">Cell inner membrane</keyword>
<keyword evidence="4 12" id="KW-0812">Transmembrane</keyword>
<evidence type="ECO:0000256" key="7">
    <source>
        <dbReference type="ARBA" id="ARBA00023065"/>
    </source>
</evidence>
<comment type="catalytic activity">
    <reaction evidence="11">
        <text>fluoride(in) = fluoride(out)</text>
        <dbReference type="Rhea" id="RHEA:76159"/>
        <dbReference type="ChEBI" id="CHEBI:17051"/>
    </reaction>
    <physiologicalReaction direction="left-to-right" evidence="11">
        <dbReference type="Rhea" id="RHEA:76160"/>
    </physiologicalReaction>
</comment>
<evidence type="ECO:0000256" key="11">
    <source>
        <dbReference type="ARBA" id="ARBA00035585"/>
    </source>
</evidence>
<keyword evidence="12" id="KW-0813">Transport</keyword>
<feature type="transmembrane region" description="Helical" evidence="12">
    <location>
        <begin position="96"/>
        <end position="120"/>
    </location>
</feature>
<dbReference type="PANTHER" id="PTHR28259:SF1">
    <property type="entry name" value="FLUORIDE EXPORT PROTEIN 1-RELATED"/>
    <property type="match status" value="1"/>
</dbReference>
<sequence>MMTTLFQVALGGAIGASGRYLTGLAAIRLIGPGFPWGTLIVNILGSFVMGVVVVVLAHQSANRFAPLLMTGVLGGFTTFSAFSLDAMTIWERGQPVLAGVYVLASVMLSLLAIFAGLYLARSMVQ</sequence>
<comment type="function">
    <text evidence="12">Fluoride-specific ion channel. Important for reducing fluoride concentration in the cell, thus reducing its toxicity.</text>
</comment>
<feature type="binding site" evidence="12">
    <location>
        <position position="77"/>
    </location>
    <ligand>
        <name>Na(+)</name>
        <dbReference type="ChEBI" id="CHEBI:29101"/>
        <note>structural</note>
    </ligand>
</feature>
<evidence type="ECO:0000256" key="9">
    <source>
        <dbReference type="ARBA" id="ARBA00023303"/>
    </source>
</evidence>
<keyword evidence="5 12" id="KW-1133">Transmembrane helix</keyword>
<dbReference type="AlphaFoldDB" id="A0A521CP50"/>
<dbReference type="HAMAP" id="MF_00454">
    <property type="entry name" value="FluC"/>
    <property type="match status" value="1"/>
</dbReference>
<comment type="similarity">
    <text evidence="10 12">Belongs to the fluoride channel Fluc/FEX (TC 1.A.43) family.</text>
</comment>
<evidence type="ECO:0000256" key="8">
    <source>
        <dbReference type="ARBA" id="ARBA00023136"/>
    </source>
</evidence>
<accession>A0A521CP50</accession>
<dbReference type="NCBIfam" id="TIGR00494">
    <property type="entry name" value="crcB"/>
    <property type="match status" value="1"/>
</dbReference>
<evidence type="ECO:0000313" key="13">
    <source>
        <dbReference type="EMBL" id="SMO61229.1"/>
    </source>
</evidence>
<dbReference type="GO" id="GO:0062054">
    <property type="term" value="F:fluoride channel activity"/>
    <property type="evidence" value="ECO:0007669"/>
    <property type="project" value="UniProtKB-UniRule"/>
</dbReference>
<dbReference type="RefSeq" id="WP_142492858.1">
    <property type="nucleotide sequence ID" value="NZ_FXTO01000007.1"/>
</dbReference>
<gene>
    <name evidence="12" type="primary">fluC</name>
    <name evidence="12" type="synonym">crcB</name>
    <name evidence="13" type="ORF">SAMN06265173_10775</name>
</gene>
<feature type="transmembrane region" description="Helical" evidence="12">
    <location>
        <begin position="34"/>
        <end position="57"/>
    </location>
</feature>
<dbReference type="PANTHER" id="PTHR28259">
    <property type="entry name" value="FLUORIDE EXPORT PROTEIN 1-RELATED"/>
    <property type="match status" value="1"/>
</dbReference>
<evidence type="ECO:0000256" key="12">
    <source>
        <dbReference type="HAMAP-Rule" id="MF_00454"/>
    </source>
</evidence>
<keyword evidence="2 12" id="KW-1003">Cell membrane</keyword>
<keyword evidence="8 12" id="KW-0472">Membrane</keyword>
<dbReference type="GO" id="GO:0140114">
    <property type="term" value="P:cellular detoxification of fluoride"/>
    <property type="evidence" value="ECO:0007669"/>
    <property type="project" value="UniProtKB-UniRule"/>
</dbReference>
<evidence type="ECO:0000256" key="4">
    <source>
        <dbReference type="ARBA" id="ARBA00022692"/>
    </source>
</evidence>